<comment type="caution">
    <text evidence="1">The sequence shown here is derived from an EMBL/GenBank/DDBJ whole genome shotgun (WGS) entry which is preliminary data.</text>
</comment>
<organism evidence="1">
    <name type="scientific">marine sediment metagenome</name>
    <dbReference type="NCBI Taxonomy" id="412755"/>
    <lineage>
        <taxon>unclassified sequences</taxon>
        <taxon>metagenomes</taxon>
        <taxon>ecological metagenomes</taxon>
    </lineage>
</organism>
<protein>
    <submittedName>
        <fullName evidence="1">Uncharacterized protein</fullName>
    </submittedName>
</protein>
<gene>
    <name evidence="1" type="ORF">LCGC14_1481970</name>
</gene>
<sequence>MIFMEEEKSKSYKLKKEYKKSENFKSYYITGAVGGFKNNYDFRLTFFRDDINGVVLKREEIRDNETLNQNEKEEIFSKVRIPCTLECEVIMTERALIELYNFIKKELNFLKETHQRIDNKLM</sequence>
<dbReference type="AlphaFoldDB" id="A0A0F9JV91"/>
<dbReference type="EMBL" id="LAZR01010549">
    <property type="protein sequence ID" value="KKM66356.1"/>
    <property type="molecule type" value="Genomic_DNA"/>
</dbReference>
<name>A0A0F9JV91_9ZZZZ</name>
<reference evidence="1" key="1">
    <citation type="journal article" date="2015" name="Nature">
        <title>Complex archaea that bridge the gap between prokaryotes and eukaryotes.</title>
        <authorList>
            <person name="Spang A."/>
            <person name="Saw J.H."/>
            <person name="Jorgensen S.L."/>
            <person name="Zaremba-Niedzwiedzka K."/>
            <person name="Martijn J."/>
            <person name="Lind A.E."/>
            <person name="van Eijk R."/>
            <person name="Schleper C."/>
            <person name="Guy L."/>
            <person name="Ettema T.J."/>
        </authorList>
    </citation>
    <scope>NUCLEOTIDE SEQUENCE</scope>
</reference>
<evidence type="ECO:0000313" key="1">
    <source>
        <dbReference type="EMBL" id="KKM66356.1"/>
    </source>
</evidence>
<feature type="non-terminal residue" evidence="1">
    <location>
        <position position="122"/>
    </location>
</feature>
<proteinExistence type="predicted"/>
<accession>A0A0F9JV91</accession>